<name>A0A0M0KGN4_ALKHA</name>
<dbReference type="GO" id="GO:0004222">
    <property type="term" value="F:metalloendopeptidase activity"/>
    <property type="evidence" value="ECO:0007669"/>
    <property type="project" value="TreeGrafter"/>
</dbReference>
<evidence type="ECO:0000256" key="2">
    <source>
        <dbReference type="SAM" id="MobiDB-lite"/>
    </source>
</evidence>
<feature type="signal peptide" evidence="3">
    <location>
        <begin position="1"/>
        <end position="21"/>
    </location>
</feature>
<feature type="region of interest" description="Disordered" evidence="2">
    <location>
        <begin position="267"/>
        <end position="339"/>
    </location>
</feature>
<dbReference type="Pfam" id="PF24568">
    <property type="entry name" value="CC_PcsB"/>
    <property type="match status" value="1"/>
</dbReference>
<dbReference type="EMBL" id="LILD01000001">
    <property type="protein sequence ID" value="KOO37757.1"/>
    <property type="molecule type" value="Genomic_DNA"/>
</dbReference>
<feature type="compositionally biased region" description="Low complexity" evidence="2">
    <location>
        <begin position="310"/>
        <end position="320"/>
    </location>
</feature>
<reference evidence="6" key="1">
    <citation type="submission" date="2015-08" db="EMBL/GenBank/DDBJ databases">
        <title>Complete DNA Sequence of Pseudomonas syringae pv. actinidiae, the Causal Agent of Kiwifruit Canker Disease.</title>
        <authorList>
            <person name="Rikkerink E.H.A."/>
            <person name="Fineran P.C."/>
        </authorList>
    </citation>
    <scope>NUCLEOTIDE SEQUENCE</scope>
    <source>
        <strain evidence="6">DSM 13666</strain>
    </source>
</reference>
<organism evidence="6">
    <name type="scientific">Halalkalibacterium halodurans</name>
    <name type="common">Bacillus halodurans</name>
    <dbReference type="NCBI Taxonomy" id="86665"/>
    <lineage>
        <taxon>Bacteria</taxon>
        <taxon>Bacillati</taxon>
        <taxon>Bacillota</taxon>
        <taxon>Bacilli</taxon>
        <taxon>Bacillales</taxon>
        <taxon>Bacillaceae</taxon>
        <taxon>Halalkalibacterium (ex Joshi et al. 2022)</taxon>
    </lineage>
</organism>
<dbReference type="SUPFAM" id="SSF51261">
    <property type="entry name" value="Duplicated hybrid motif"/>
    <property type="match status" value="1"/>
</dbReference>
<gene>
    <name evidence="6" type="ORF">AMD02_02040</name>
</gene>
<feature type="compositionally biased region" description="Polar residues" evidence="2">
    <location>
        <begin position="30"/>
        <end position="40"/>
    </location>
</feature>
<accession>A0A0M0KGN4</accession>
<comment type="caution">
    <text evidence="6">The sequence shown here is derived from an EMBL/GenBank/DDBJ whole genome shotgun (WGS) entry which is preliminary data.</text>
</comment>
<dbReference type="PANTHER" id="PTHR21666:SF270">
    <property type="entry name" value="MUREIN HYDROLASE ACTIVATOR ENVC"/>
    <property type="match status" value="1"/>
</dbReference>
<dbReference type="Pfam" id="PF01551">
    <property type="entry name" value="Peptidase_M23"/>
    <property type="match status" value="1"/>
</dbReference>
<protein>
    <submittedName>
        <fullName evidence="6">Peptidase M23</fullName>
    </submittedName>
</protein>
<dbReference type="RefSeq" id="WP_053430287.1">
    <property type="nucleotide sequence ID" value="NZ_LILD02000070.1"/>
</dbReference>
<feature type="region of interest" description="Disordered" evidence="2">
    <location>
        <begin position="210"/>
        <end position="237"/>
    </location>
</feature>
<dbReference type="Gene3D" id="6.10.250.3150">
    <property type="match status" value="1"/>
</dbReference>
<feature type="compositionally biased region" description="Basic and acidic residues" evidence="2">
    <location>
        <begin position="41"/>
        <end position="58"/>
    </location>
</feature>
<feature type="chain" id="PRO_5044367129" evidence="3">
    <location>
        <begin position="22"/>
        <end position="456"/>
    </location>
</feature>
<dbReference type="AlphaFoldDB" id="A0A0M0KGN4"/>
<evidence type="ECO:0000259" key="4">
    <source>
        <dbReference type="Pfam" id="PF01551"/>
    </source>
</evidence>
<feature type="compositionally biased region" description="Basic and acidic residues" evidence="2">
    <location>
        <begin position="210"/>
        <end position="232"/>
    </location>
</feature>
<dbReference type="PANTHER" id="PTHR21666">
    <property type="entry name" value="PEPTIDASE-RELATED"/>
    <property type="match status" value="1"/>
</dbReference>
<dbReference type="Gene3D" id="2.70.70.10">
    <property type="entry name" value="Glucose Permease (Domain IIA)"/>
    <property type="match status" value="1"/>
</dbReference>
<dbReference type="CDD" id="cd12797">
    <property type="entry name" value="M23_peptidase"/>
    <property type="match status" value="1"/>
</dbReference>
<keyword evidence="1 3" id="KW-0732">Signal</keyword>
<evidence type="ECO:0000313" key="6">
    <source>
        <dbReference type="EMBL" id="KOO37757.1"/>
    </source>
</evidence>
<proteinExistence type="predicted"/>
<evidence type="ECO:0000256" key="1">
    <source>
        <dbReference type="ARBA" id="ARBA00022729"/>
    </source>
</evidence>
<dbReference type="InterPro" id="IPR050570">
    <property type="entry name" value="Cell_wall_metabolism_enzyme"/>
</dbReference>
<sequence length="456" mass="50101">MNRKISLVAAAGLLTFSILFSQSSIEDAKANSSLQNQISDVQKERQEKQQEKQKTEAELKEVEKELGEVNAEIERLDKEVEETSRKIRDKREEIEEVQAEIEELKEQIEILEERIAERDELLKERARAMYQNGGSVDYLEVILGAKSFGDFLDRVSALSVIAEQDRSILEAHIEDHRLLEEAKAQVEEKLETLEGHLVELENLMAELEEQQKEKEKVMGELASREDELHGDLESLENDEELLRQQEKALQEEYELWKKQEEERKAAEKAAAEAAAAQQAQASSSGGNGGSSSGTTSRSNGGSSGGGGGETHSPPSSSGSGFMRPATGEISSPFGYRTHPVTGQRKLHAGIDIRRGNRSNVPVVAAYDGTVVQSSYSSGGYGNMVIIAHSYNGRQVTTLYAHLESRSVSAGQRVSKGQTIGIMGNTGLSTGPHLHFEVHEGSYRGSASAVNPMNYIN</sequence>
<feature type="region of interest" description="Disordered" evidence="2">
    <location>
        <begin position="30"/>
        <end position="58"/>
    </location>
</feature>
<dbReference type="InterPro" id="IPR011055">
    <property type="entry name" value="Dup_hybrid_motif"/>
</dbReference>
<feature type="compositionally biased region" description="Low complexity" evidence="2">
    <location>
        <begin position="271"/>
        <end position="284"/>
    </location>
</feature>
<dbReference type="InterPro" id="IPR016047">
    <property type="entry name" value="M23ase_b-sheet_dom"/>
</dbReference>
<feature type="domain" description="M23ase beta-sheet core" evidence="4">
    <location>
        <begin position="346"/>
        <end position="440"/>
    </location>
</feature>
<evidence type="ECO:0000259" key="5">
    <source>
        <dbReference type="Pfam" id="PF24568"/>
    </source>
</evidence>
<dbReference type="PATRIC" id="fig|136160.3.peg.614"/>
<feature type="domain" description="Peptidoglycan hydrolase PcsB coiled-coil" evidence="5">
    <location>
        <begin position="108"/>
        <end position="181"/>
    </location>
</feature>
<evidence type="ECO:0000256" key="3">
    <source>
        <dbReference type="SAM" id="SignalP"/>
    </source>
</evidence>
<dbReference type="InterPro" id="IPR057309">
    <property type="entry name" value="PcsB_CC"/>
</dbReference>